<feature type="non-terminal residue" evidence="2">
    <location>
        <position position="1"/>
    </location>
</feature>
<evidence type="ECO:0000313" key="4">
    <source>
        <dbReference type="Proteomes" id="UP001152797"/>
    </source>
</evidence>
<organism evidence="2">
    <name type="scientific">Cladocopium goreaui</name>
    <dbReference type="NCBI Taxonomy" id="2562237"/>
    <lineage>
        <taxon>Eukaryota</taxon>
        <taxon>Sar</taxon>
        <taxon>Alveolata</taxon>
        <taxon>Dinophyceae</taxon>
        <taxon>Suessiales</taxon>
        <taxon>Symbiodiniaceae</taxon>
        <taxon>Cladocopium</taxon>
    </lineage>
</organism>
<dbReference type="Proteomes" id="UP001152797">
    <property type="component" value="Unassembled WGS sequence"/>
</dbReference>
<proteinExistence type="predicted"/>
<feature type="non-terminal residue" evidence="2">
    <location>
        <position position="549"/>
    </location>
</feature>
<dbReference type="AlphaFoldDB" id="A0A9P1C7T7"/>
<reference evidence="3 4" key="2">
    <citation type="submission" date="2024-05" db="EMBL/GenBank/DDBJ databases">
        <authorList>
            <person name="Chen Y."/>
            <person name="Shah S."/>
            <person name="Dougan E. K."/>
            <person name="Thang M."/>
            <person name="Chan C."/>
        </authorList>
    </citation>
    <scope>NUCLEOTIDE SEQUENCE [LARGE SCALE GENOMIC DNA]</scope>
</reference>
<gene>
    <name evidence="2" type="ORF">C1SCF055_LOCUS14421</name>
</gene>
<reference evidence="2" key="1">
    <citation type="submission" date="2022-10" db="EMBL/GenBank/DDBJ databases">
        <authorList>
            <person name="Chen Y."/>
            <person name="Dougan E. K."/>
            <person name="Chan C."/>
            <person name="Rhodes N."/>
            <person name="Thang M."/>
        </authorList>
    </citation>
    <scope>NUCLEOTIDE SEQUENCE</scope>
</reference>
<keyword evidence="4" id="KW-1185">Reference proteome</keyword>
<dbReference type="EMBL" id="CAMXCT030001136">
    <property type="protein sequence ID" value="CAL4774434.1"/>
    <property type="molecule type" value="Genomic_DNA"/>
</dbReference>
<comment type="caution">
    <text evidence="2">The sequence shown here is derived from an EMBL/GenBank/DDBJ whole genome shotgun (WGS) entry which is preliminary data.</text>
</comment>
<dbReference type="EMBL" id="CAMXCT010001136">
    <property type="protein sequence ID" value="CAI3987122.1"/>
    <property type="molecule type" value="Genomic_DNA"/>
</dbReference>
<evidence type="ECO:0000256" key="1">
    <source>
        <dbReference type="SAM" id="MobiDB-lite"/>
    </source>
</evidence>
<feature type="region of interest" description="Disordered" evidence="1">
    <location>
        <begin position="438"/>
        <end position="519"/>
    </location>
</feature>
<protein>
    <submittedName>
        <fullName evidence="2">Uncharacterized protein</fullName>
    </submittedName>
</protein>
<accession>A0A9P1C7T7</accession>
<dbReference type="EMBL" id="CAMXCT020001136">
    <property type="protein sequence ID" value="CAL1140497.1"/>
    <property type="molecule type" value="Genomic_DNA"/>
</dbReference>
<feature type="region of interest" description="Disordered" evidence="1">
    <location>
        <begin position="272"/>
        <end position="299"/>
    </location>
</feature>
<feature type="compositionally biased region" description="Basic and acidic residues" evidence="1">
    <location>
        <begin position="496"/>
        <end position="509"/>
    </location>
</feature>
<evidence type="ECO:0000313" key="3">
    <source>
        <dbReference type="EMBL" id="CAL4774434.1"/>
    </source>
</evidence>
<name>A0A9P1C7T7_9DINO</name>
<sequence length="549" mass="61819">DCTFGVEDSLQVLEKKVLCAWDLVSGTPLVEEWSRYPVHTGSGGSSTVSSSAAVTVSLASNAQSSDSCMPEEFMDLPEVLEIEMKLHQQAKTSNLHHEALHQSKRILRPECKPSDQTVIKVKSNLKSTLTPPLEVLLSIGMTQQVPILRSFALKIVTLQLIRKHRLFNMASFAQRLAKAQSSLPPAEEESIEHLTMEDLKGELMTFGKAHVGKPYEEIWSNHPDWVRWFAAHYFNSSKMEHRKMIRYIHLKIEETENTEGPTQMPIAKAKSLPKSLAARPKVMPASTTPRTWPVESETDPFEVMSETPWIAGEEAREEMHGLQARMLNMENAMQNPRDCNGRMGRTLEQLIEDYGRSDWALKAGEIDRKGTDRRFEPPSDINPEEAPYRRSIIRLRKDQQIILDPAWERYDILSKRQIIRQSPACRVNITMFAAVKAEDHQSPMPSSETVPEAESPDQPAADDGTANPESLKWENPENQINENPSEEDPNKVGPDIVRKPAPVEKDRRPPSAVSPAIELREPNLDAAGGWRLMPFGCGLAVQRTAHLEL</sequence>
<evidence type="ECO:0000313" key="2">
    <source>
        <dbReference type="EMBL" id="CAI3987122.1"/>
    </source>
</evidence>